<dbReference type="Pfam" id="PF00169">
    <property type="entry name" value="PH"/>
    <property type="match status" value="1"/>
</dbReference>
<dbReference type="PROSITE" id="PS50003">
    <property type="entry name" value="PH_DOMAIN"/>
    <property type="match status" value="1"/>
</dbReference>
<dbReference type="PANTHER" id="PTHR45899:SF1">
    <property type="entry name" value="ARF-GAP WITH RHO-GAP DOMAIN, ANK REPEAT AND PH DOMAIN-CONTAINING PROTEIN 2"/>
    <property type="match status" value="1"/>
</dbReference>
<proteinExistence type="predicted"/>
<dbReference type="SUPFAM" id="SSF50729">
    <property type="entry name" value="PH domain-like"/>
    <property type="match status" value="1"/>
</dbReference>
<organism evidence="2 3">
    <name type="scientific">Labeo rohita</name>
    <name type="common">Indian major carp</name>
    <name type="synonym">Cyprinus rohita</name>
    <dbReference type="NCBI Taxonomy" id="84645"/>
    <lineage>
        <taxon>Eukaryota</taxon>
        <taxon>Metazoa</taxon>
        <taxon>Chordata</taxon>
        <taxon>Craniata</taxon>
        <taxon>Vertebrata</taxon>
        <taxon>Euteleostomi</taxon>
        <taxon>Actinopterygii</taxon>
        <taxon>Neopterygii</taxon>
        <taxon>Teleostei</taxon>
        <taxon>Ostariophysi</taxon>
        <taxon>Cypriniformes</taxon>
        <taxon>Cyprinidae</taxon>
        <taxon>Labeoninae</taxon>
        <taxon>Labeonini</taxon>
        <taxon>Labeo</taxon>
    </lineage>
</organism>
<keyword evidence="3" id="KW-1185">Reference proteome</keyword>
<dbReference type="InterPro" id="IPR011993">
    <property type="entry name" value="PH-like_dom_sf"/>
</dbReference>
<dbReference type="PANTHER" id="PTHR45899">
    <property type="entry name" value="RHO GTPASE ACTIVATING PROTEIN AT 15B, ISOFORM C"/>
    <property type="match status" value="1"/>
</dbReference>
<gene>
    <name evidence="2" type="ORF">H4Q32_001235</name>
</gene>
<dbReference type="EMBL" id="JACTAM010000007">
    <property type="protein sequence ID" value="KAI2662398.1"/>
    <property type="molecule type" value="Genomic_DNA"/>
</dbReference>
<dbReference type="InterPro" id="IPR052227">
    <property type="entry name" value="Arf-Rho-GAP_ANK-PH_domain"/>
</dbReference>
<dbReference type="SMART" id="SM00233">
    <property type="entry name" value="PH"/>
    <property type="match status" value="1"/>
</dbReference>
<dbReference type="Proteomes" id="UP000830375">
    <property type="component" value="Unassembled WGS sequence"/>
</dbReference>
<dbReference type="InterPro" id="IPR001849">
    <property type="entry name" value="PH_domain"/>
</dbReference>
<evidence type="ECO:0000313" key="3">
    <source>
        <dbReference type="Proteomes" id="UP000830375"/>
    </source>
</evidence>
<dbReference type="Gene3D" id="2.30.29.30">
    <property type="entry name" value="Pleckstrin-homology domain (PH domain)/Phosphotyrosine-binding domain (PTB)"/>
    <property type="match status" value="1"/>
</dbReference>
<protein>
    <submittedName>
        <fullName evidence="2">Arf-GAP with Rho-GAP domain, ANK repeat and PH domain-containing protein 2</fullName>
    </submittedName>
</protein>
<reference evidence="2 3" key="1">
    <citation type="submission" date="2022-01" db="EMBL/GenBank/DDBJ databases">
        <title>A high-quality chromosome-level genome assembly of rohu carp, Labeo rohita.</title>
        <authorList>
            <person name="Arick M.A. II"/>
            <person name="Hsu C.-Y."/>
            <person name="Magbanua Z."/>
            <person name="Pechanova O."/>
            <person name="Grover C."/>
            <person name="Miller E."/>
            <person name="Thrash A."/>
            <person name="Ezzel L."/>
            <person name="Alam S."/>
            <person name="Benzie J."/>
            <person name="Hamilton M."/>
            <person name="Karsi A."/>
            <person name="Lawrence M.L."/>
            <person name="Peterson D.G."/>
        </authorList>
    </citation>
    <scope>NUCLEOTIDE SEQUENCE [LARGE SCALE GENOMIC DNA]</scope>
    <source>
        <strain evidence="3">BAU-BD-2019</strain>
        <tissue evidence="2">Blood</tissue>
    </source>
</reference>
<evidence type="ECO:0000259" key="1">
    <source>
        <dbReference type="PROSITE" id="PS50003"/>
    </source>
</evidence>
<sequence length="232" mass="26247">MFVCVSDLVRRWCTLEGGFLSYYENEKNATPIGRVDVSDVVSLAINNTENITETGPVFTFELYLRSQRVLVFGAETSDAHQDWTQAIAKCFVPARADALLRQDSELIGRLHYKEGHDLYHWRMGWFALMGSELYFCSGDEDEEEGLHFDYKLSVVLMFDSVPTSLKDSSGHTSRRSPRETAVADGNRVWAGAVSTHMEGDEKIQVLLMVESGRYSTLDNLHLNATMKTDVKF</sequence>
<name>A0ABQ8MKL5_LABRO</name>
<feature type="domain" description="PH" evidence="1">
    <location>
        <begin position="1"/>
        <end position="92"/>
    </location>
</feature>
<accession>A0ABQ8MKL5</accession>
<evidence type="ECO:0000313" key="2">
    <source>
        <dbReference type="EMBL" id="KAI2662398.1"/>
    </source>
</evidence>
<comment type="caution">
    <text evidence="2">The sequence shown here is derived from an EMBL/GenBank/DDBJ whole genome shotgun (WGS) entry which is preliminary data.</text>
</comment>